<feature type="transmembrane region" description="Helical" evidence="8">
    <location>
        <begin position="133"/>
        <end position="151"/>
    </location>
</feature>
<dbReference type="PANTHER" id="PTHR43829:SF9">
    <property type="entry name" value="AQUAPORIN-9"/>
    <property type="match status" value="1"/>
</dbReference>
<evidence type="ECO:0000256" key="6">
    <source>
        <dbReference type="ARBA" id="ARBA00023136"/>
    </source>
</evidence>
<dbReference type="Proteomes" id="UP000187455">
    <property type="component" value="Unassembled WGS sequence"/>
</dbReference>
<dbReference type="InterPro" id="IPR050363">
    <property type="entry name" value="MIP/Aquaporin"/>
</dbReference>
<feature type="transmembrane region" description="Helical" evidence="8">
    <location>
        <begin position="52"/>
        <end position="75"/>
    </location>
</feature>
<keyword evidence="10" id="KW-1185">Reference proteome</keyword>
<keyword evidence="5 8" id="KW-1133">Transmembrane helix</keyword>
<gene>
    <name evidence="9" type="ORF">AYI68_g5977</name>
</gene>
<comment type="similarity">
    <text evidence="2 7">Belongs to the MIP/aquaporin (TC 1.A.8) family.</text>
</comment>
<keyword evidence="3 7" id="KW-0813">Transport</keyword>
<proteinExistence type="inferred from homology"/>
<evidence type="ECO:0000256" key="4">
    <source>
        <dbReference type="ARBA" id="ARBA00022692"/>
    </source>
</evidence>
<comment type="subcellular location">
    <subcellularLocation>
        <location evidence="1">Membrane</location>
        <topology evidence="1">Multi-pass membrane protein</topology>
    </subcellularLocation>
</comment>
<evidence type="ECO:0000256" key="8">
    <source>
        <dbReference type="SAM" id="Phobius"/>
    </source>
</evidence>
<sequence length="312" mass="33994">MSGLTSVVGIKPSSDDNLGTELSNNSLDVNTLLARKHRFPYFFKYRYEFREYLAELIGTTIFMTLGICVNSTVFFDSALSPEYMLIIALGWGFAVVVSLYAISGTGGGHLNPAMSISLAVFGLFPWKKVPGFIACQFLGCFFGSAIGYSVYVKKYNAFDGGSRQTTGPHATAGIFSSYPDPIDVTWNAFYIEFAFTFIMNFIIQGVLENRTYPSKGIEPLILGLMITAIILAGGVTKSINANPARDLAPRIFTALFGWGSEPFTENRHYFWVPVVAPILGAIGGVGAYELLLFPTDEYGVEVVKAEAESNSG</sequence>
<feature type="transmembrane region" description="Helical" evidence="8">
    <location>
        <begin position="188"/>
        <end position="207"/>
    </location>
</feature>
<feature type="transmembrane region" description="Helical" evidence="8">
    <location>
        <begin position="268"/>
        <end position="288"/>
    </location>
</feature>
<dbReference type="OrthoDB" id="3222at2759"/>
<dbReference type="EMBL" id="LSSL01003943">
    <property type="protein sequence ID" value="OLY79940.1"/>
    <property type="molecule type" value="Genomic_DNA"/>
</dbReference>
<dbReference type="GO" id="GO:0015254">
    <property type="term" value="F:glycerol channel activity"/>
    <property type="evidence" value="ECO:0007669"/>
    <property type="project" value="TreeGrafter"/>
</dbReference>
<dbReference type="SUPFAM" id="SSF81338">
    <property type="entry name" value="Aquaporin-like"/>
    <property type="match status" value="1"/>
</dbReference>
<dbReference type="GO" id="GO:0005886">
    <property type="term" value="C:plasma membrane"/>
    <property type="evidence" value="ECO:0007669"/>
    <property type="project" value="TreeGrafter"/>
</dbReference>
<dbReference type="STRING" id="133383.A0A1R0GST0"/>
<dbReference type="Pfam" id="PF00230">
    <property type="entry name" value="MIP"/>
    <property type="match status" value="1"/>
</dbReference>
<feature type="transmembrane region" description="Helical" evidence="8">
    <location>
        <begin position="82"/>
        <end position="102"/>
    </location>
</feature>
<reference evidence="9 10" key="1">
    <citation type="journal article" date="2016" name="Mol. Biol. Evol.">
        <title>Genome-Wide Survey of Gut Fungi (Harpellales) Reveals the First Horizontally Transferred Ubiquitin Gene from a Mosquito Host.</title>
        <authorList>
            <person name="Wang Y."/>
            <person name="White M.M."/>
            <person name="Kvist S."/>
            <person name="Moncalvo J.M."/>
        </authorList>
    </citation>
    <scope>NUCLEOTIDE SEQUENCE [LARGE SCALE GENOMIC DNA]</scope>
    <source>
        <strain evidence="9 10">ALG-7-W6</strain>
    </source>
</reference>
<name>A0A1R0GST0_9FUNG</name>
<evidence type="ECO:0000313" key="10">
    <source>
        <dbReference type="Proteomes" id="UP000187455"/>
    </source>
</evidence>
<dbReference type="InterPro" id="IPR022357">
    <property type="entry name" value="MIP_CS"/>
</dbReference>
<dbReference type="InterPro" id="IPR000425">
    <property type="entry name" value="MIP"/>
</dbReference>
<dbReference type="Gene3D" id="1.20.1080.10">
    <property type="entry name" value="Glycerol uptake facilitator protein"/>
    <property type="match status" value="1"/>
</dbReference>
<accession>A0A1R0GST0</accession>
<evidence type="ECO:0000313" key="9">
    <source>
        <dbReference type="EMBL" id="OLY79940.1"/>
    </source>
</evidence>
<keyword evidence="4 7" id="KW-0812">Transmembrane</keyword>
<dbReference type="PRINTS" id="PR00783">
    <property type="entry name" value="MINTRINSICP"/>
</dbReference>
<protein>
    <submittedName>
        <fullName evidence="9">Aquaporin-9</fullName>
    </submittedName>
</protein>
<dbReference type="InterPro" id="IPR023271">
    <property type="entry name" value="Aquaporin-like"/>
</dbReference>
<dbReference type="PROSITE" id="PS00221">
    <property type="entry name" value="MIP"/>
    <property type="match status" value="1"/>
</dbReference>
<evidence type="ECO:0000256" key="7">
    <source>
        <dbReference type="RuleBase" id="RU000477"/>
    </source>
</evidence>
<dbReference type="GO" id="GO:0015250">
    <property type="term" value="F:water channel activity"/>
    <property type="evidence" value="ECO:0007669"/>
    <property type="project" value="TreeGrafter"/>
</dbReference>
<feature type="transmembrane region" description="Helical" evidence="8">
    <location>
        <begin position="219"/>
        <end position="239"/>
    </location>
</feature>
<organism evidence="9 10">
    <name type="scientific">Smittium mucronatum</name>
    <dbReference type="NCBI Taxonomy" id="133383"/>
    <lineage>
        <taxon>Eukaryota</taxon>
        <taxon>Fungi</taxon>
        <taxon>Fungi incertae sedis</taxon>
        <taxon>Zoopagomycota</taxon>
        <taxon>Kickxellomycotina</taxon>
        <taxon>Harpellomycetes</taxon>
        <taxon>Harpellales</taxon>
        <taxon>Legeriomycetaceae</taxon>
        <taxon>Smittium</taxon>
    </lineage>
</organism>
<evidence type="ECO:0000256" key="1">
    <source>
        <dbReference type="ARBA" id="ARBA00004141"/>
    </source>
</evidence>
<comment type="caution">
    <text evidence="9">The sequence shown here is derived from an EMBL/GenBank/DDBJ whole genome shotgun (WGS) entry which is preliminary data.</text>
</comment>
<dbReference type="AlphaFoldDB" id="A0A1R0GST0"/>
<evidence type="ECO:0000256" key="5">
    <source>
        <dbReference type="ARBA" id="ARBA00022989"/>
    </source>
</evidence>
<evidence type="ECO:0000256" key="3">
    <source>
        <dbReference type="ARBA" id="ARBA00022448"/>
    </source>
</evidence>
<evidence type="ECO:0000256" key="2">
    <source>
        <dbReference type="ARBA" id="ARBA00006175"/>
    </source>
</evidence>
<keyword evidence="6 8" id="KW-0472">Membrane</keyword>
<dbReference type="PANTHER" id="PTHR43829">
    <property type="entry name" value="AQUAPORIN OR AQUAGLYCEROPORIN RELATED"/>
    <property type="match status" value="1"/>
</dbReference>